<dbReference type="OrthoDB" id="4568976at2"/>
<sequence length="305" mass="33238">MTILPNLLTTTTTLTNPTLGEWRAVHEQARAAYTRPIDAAMAAAAQADRLAWVFASGYTEAVRALVAPARNLDGVVSLCVTEADGNSPKAIETRLNSGANMVSGTMSGTKTMVSGGPWADWFVVLASRGEDEDGMKKLSLVVVPSDRDGIIIEELDPLPIVPEMPHAIVRFDEVRVEAEDVISDDAWTEYVRPFRVVEDLYVYAALVAWMTVQARRSGQLELVHRFVALVAAARDLAAASSHADATVSGLAGLRAMGRETLEAFDWSSVDDEFRERWERDRGLLGVASKARRRRLSLVESRIAGA</sequence>
<dbReference type="Proteomes" id="UP000315995">
    <property type="component" value="Chromosome"/>
</dbReference>
<name>A0A4Y6PZB3_PERCE</name>
<dbReference type="EMBL" id="CP041186">
    <property type="protein sequence ID" value="QDG53509.1"/>
    <property type="molecule type" value="Genomic_DNA"/>
</dbReference>
<dbReference type="SUPFAM" id="SSF56645">
    <property type="entry name" value="Acyl-CoA dehydrogenase NM domain-like"/>
    <property type="match status" value="1"/>
</dbReference>
<dbReference type="AlphaFoldDB" id="A0A4Y6PZB3"/>
<gene>
    <name evidence="2" type="ORF">FIV42_23015</name>
</gene>
<accession>A0A4Y6PZB3</accession>
<dbReference type="InterPro" id="IPR009100">
    <property type="entry name" value="AcylCoA_DH/oxidase_NM_dom_sf"/>
</dbReference>
<dbReference type="InterPro" id="IPR046373">
    <property type="entry name" value="Acyl-CoA_Oxase/DH_mid-dom_sf"/>
</dbReference>
<proteinExistence type="predicted"/>
<feature type="domain" description="Acyl-CoA oxidase/dehydrogenase middle" evidence="1">
    <location>
        <begin position="79"/>
        <end position="174"/>
    </location>
</feature>
<dbReference type="GO" id="GO:0016627">
    <property type="term" value="F:oxidoreductase activity, acting on the CH-CH group of donors"/>
    <property type="evidence" value="ECO:0007669"/>
    <property type="project" value="InterPro"/>
</dbReference>
<evidence type="ECO:0000313" key="2">
    <source>
        <dbReference type="EMBL" id="QDG53509.1"/>
    </source>
</evidence>
<evidence type="ECO:0000313" key="3">
    <source>
        <dbReference type="Proteomes" id="UP000315995"/>
    </source>
</evidence>
<protein>
    <submittedName>
        <fullName evidence="2">Acyl-CoA dehydrogenase</fullName>
    </submittedName>
</protein>
<dbReference type="InterPro" id="IPR006091">
    <property type="entry name" value="Acyl-CoA_Oxase/DH_mid-dom"/>
</dbReference>
<dbReference type="RefSeq" id="WP_141199963.1">
    <property type="nucleotide sequence ID" value="NZ_CP041186.1"/>
</dbReference>
<reference evidence="2 3" key="1">
    <citation type="submission" date="2019-06" db="EMBL/GenBank/DDBJ databases">
        <title>Persicimonas caeni gen. nov., sp. nov., a predatory bacterium isolated from solar saltern.</title>
        <authorList>
            <person name="Wang S."/>
        </authorList>
    </citation>
    <scope>NUCLEOTIDE SEQUENCE [LARGE SCALE GENOMIC DNA]</scope>
    <source>
        <strain evidence="2 3">YN101</strain>
    </source>
</reference>
<organism evidence="2 3">
    <name type="scientific">Persicimonas caeni</name>
    <dbReference type="NCBI Taxonomy" id="2292766"/>
    <lineage>
        <taxon>Bacteria</taxon>
        <taxon>Deltaproteobacteria</taxon>
        <taxon>Bradymonadales</taxon>
        <taxon>Bradymonadaceae</taxon>
        <taxon>Persicimonas</taxon>
    </lineage>
</organism>
<dbReference type="Pfam" id="PF02770">
    <property type="entry name" value="Acyl-CoA_dh_M"/>
    <property type="match status" value="1"/>
</dbReference>
<dbReference type="Gene3D" id="2.40.110.10">
    <property type="entry name" value="Butyryl-CoA Dehydrogenase, subunit A, domain 2"/>
    <property type="match status" value="1"/>
</dbReference>
<evidence type="ECO:0000259" key="1">
    <source>
        <dbReference type="Pfam" id="PF02770"/>
    </source>
</evidence>
<keyword evidence="3" id="KW-1185">Reference proteome</keyword>
<accession>A0A5B8YA78</accession>